<keyword evidence="9 14" id="KW-0676">Redox-active center</keyword>
<dbReference type="Pfam" id="PF02852">
    <property type="entry name" value="Pyr_redox_dim"/>
    <property type="match status" value="1"/>
</dbReference>
<keyword evidence="8" id="KW-1015">Disulfide bond</keyword>
<evidence type="ECO:0000256" key="6">
    <source>
        <dbReference type="ARBA" id="ARBA00023002"/>
    </source>
</evidence>
<dbReference type="InterPro" id="IPR023753">
    <property type="entry name" value="FAD/NAD-binding_dom"/>
</dbReference>
<dbReference type="InterPro" id="IPR001100">
    <property type="entry name" value="Pyr_nuc-diS_OxRdtase"/>
</dbReference>
<evidence type="ECO:0000256" key="4">
    <source>
        <dbReference type="ARBA" id="ARBA00022630"/>
    </source>
</evidence>
<evidence type="ECO:0000256" key="11">
    <source>
        <dbReference type="PIRSR" id="PIRSR000350-2"/>
    </source>
</evidence>
<dbReference type="PANTHER" id="PTHR22912">
    <property type="entry name" value="DISULFIDE OXIDOREDUCTASE"/>
    <property type="match status" value="1"/>
</dbReference>
<evidence type="ECO:0000313" key="18">
    <source>
        <dbReference type="Proteomes" id="UP001139451"/>
    </source>
</evidence>
<comment type="catalytic activity">
    <reaction evidence="10 14">
        <text>N(6)-[(R)-dihydrolipoyl]-L-lysyl-[protein] + NAD(+) = N(6)-[(R)-lipoyl]-L-lysyl-[protein] + NADH + H(+)</text>
        <dbReference type="Rhea" id="RHEA:15045"/>
        <dbReference type="Rhea" id="RHEA-COMP:10474"/>
        <dbReference type="Rhea" id="RHEA-COMP:10475"/>
        <dbReference type="ChEBI" id="CHEBI:15378"/>
        <dbReference type="ChEBI" id="CHEBI:57540"/>
        <dbReference type="ChEBI" id="CHEBI:57945"/>
        <dbReference type="ChEBI" id="CHEBI:83099"/>
        <dbReference type="ChEBI" id="CHEBI:83100"/>
        <dbReference type="EC" id="1.8.1.4"/>
    </reaction>
</comment>
<reference evidence="17" key="1">
    <citation type="submission" date="2022-05" db="EMBL/GenBank/DDBJ databases">
        <title>Sphingomonas sp. strain MG17 Genome sequencing and assembly.</title>
        <authorList>
            <person name="Kim I."/>
        </authorList>
    </citation>
    <scope>NUCLEOTIDE SEQUENCE</scope>
    <source>
        <strain evidence="17">MG17</strain>
    </source>
</reference>
<sequence length="491" mass="50856">MQMKCDLVVLGGGPGGYSAAFRAADLGLDVAIVEARDTLGGVCLNVGCIPSKTYLHQAAVIRELEHSRSVGVNFGAVEIDLTALRAHKDAIVGRLVGGLGTMASARKVRIVRGRGEFTGANSVRVAHGDGADALTIDFAYAIVAVGSEPARLNELPDDSRILDSTSALDLPASSGTMLIVGGGIIGLEMATIYAALGMTIDIVELGDGLMPGADRDLVTTWRKANARYVRDIMLETRLSGVEVDNAGLSVSFEGKAAPDQPKRYDYMLMAIGRIPNGRGIAGDAAGLTVTPHGFVPVDVQMRSNVRNIFAIGDVVGGPMLAHKAVHEGHVAAEVIAGEHSKDAHLSTAAFDARVIPSVAYTVPEVAWAGLTETEAKLNGQAVDVVKFPWVASGRALANGCENGFTKLLFNKDTRVLLGGALIGPSAGDMIGEIAHAIEMGSEAADLALTIHPHPTLGETIGLGAEVAEGTCTDLPAATGTHRAGRAPTRAA</sequence>
<evidence type="ECO:0000256" key="5">
    <source>
        <dbReference type="ARBA" id="ARBA00022827"/>
    </source>
</evidence>
<dbReference type="Proteomes" id="UP001139451">
    <property type="component" value="Unassembled WGS sequence"/>
</dbReference>
<evidence type="ECO:0000313" key="17">
    <source>
        <dbReference type="EMBL" id="MCP3730290.1"/>
    </source>
</evidence>
<dbReference type="InterPro" id="IPR036188">
    <property type="entry name" value="FAD/NAD-bd_sf"/>
</dbReference>
<feature type="binding site" evidence="12">
    <location>
        <position position="204"/>
    </location>
    <ligand>
        <name>NAD(+)</name>
        <dbReference type="ChEBI" id="CHEBI:57540"/>
    </ligand>
</feature>
<keyword evidence="18" id="KW-1185">Reference proteome</keyword>
<dbReference type="InterPro" id="IPR004099">
    <property type="entry name" value="Pyr_nucl-diS_OxRdtase_dimer"/>
</dbReference>
<feature type="binding site" evidence="12">
    <location>
        <begin position="319"/>
        <end position="322"/>
    </location>
    <ligand>
        <name>FAD</name>
        <dbReference type="ChEBI" id="CHEBI:57692"/>
    </ligand>
</feature>
<evidence type="ECO:0000256" key="1">
    <source>
        <dbReference type="ARBA" id="ARBA00007532"/>
    </source>
</evidence>
<keyword evidence="5 12" id="KW-0274">FAD</keyword>
<feature type="binding site" evidence="12">
    <location>
        <position position="313"/>
    </location>
    <ligand>
        <name>FAD</name>
        <dbReference type="ChEBI" id="CHEBI:57692"/>
    </ligand>
</feature>
<feature type="binding site" evidence="12">
    <location>
        <position position="272"/>
    </location>
    <ligand>
        <name>NAD(+)</name>
        <dbReference type="ChEBI" id="CHEBI:57540"/>
    </ligand>
</feature>
<feature type="active site" description="Proton acceptor" evidence="11">
    <location>
        <position position="453"/>
    </location>
</feature>
<dbReference type="GO" id="GO:0004148">
    <property type="term" value="F:dihydrolipoyl dehydrogenase (NADH) activity"/>
    <property type="evidence" value="ECO:0007669"/>
    <property type="project" value="UniProtKB-EC"/>
</dbReference>
<dbReference type="RefSeq" id="WP_254292406.1">
    <property type="nucleotide sequence ID" value="NZ_JAMLDX010000004.1"/>
</dbReference>
<dbReference type="PIRSF" id="PIRSF000350">
    <property type="entry name" value="Mercury_reductase_MerA"/>
    <property type="match status" value="1"/>
</dbReference>
<evidence type="ECO:0000256" key="9">
    <source>
        <dbReference type="ARBA" id="ARBA00023284"/>
    </source>
</evidence>
<evidence type="ECO:0000256" key="2">
    <source>
        <dbReference type="ARBA" id="ARBA00012608"/>
    </source>
</evidence>
<dbReference type="SUPFAM" id="SSF55424">
    <property type="entry name" value="FAD/NAD-linked reductases, dimerisation (C-terminal) domain"/>
    <property type="match status" value="1"/>
</dbReference>
<dbReference type="Gene3D" id="3.50.50.60">
    <property type="entry name" value="FAD/NAD(P)-binding domain"/>
    <property type="match status" value="2"/>
</dbReference>
<organism evidence="17 18">
    <name type="scientific">Sphingomonas tagetis</name>
    <dbReference type="NCBI Taxonomy" id="2949092"/>
    <lineage>
        <taxon>Bacteria</taxon>
        <taxon>Pseudomonadati</taxon>
        <taxon>Pseudomonadota</taxon>
        <taxon>Alphaproteobacteria</taxon>
        <taxon>Sphingomonadales</taxon>
        <taxon>Sphingomonadaceae</taxon>
        <taxon>Sphingomonas</taxon>
    </lineage>
</organism>
<keyword evidence="12" id="KW-0547">Nucleotide-binding</keyword>
<feature type="binding site" evidence="12">
    <location>
        <position position="115"/>
    </location>
    <ligand>
        <name>FAD</name>
        <dbReference type="ChEBI" id="CHEBI:57692"/>
    </ligand>
</feature>
<feature type="domain" description="Pyridine nucleotide-disulphide oxidoreductase dimerisation" evidence="15">
    <location>
        <begin position="355"/>
        <end position="460"/>
    </location>
</feature>
<gene>
    <name evidence="17" type="primary">lpdA</name>
    <name evidence="17" type="ORF">M9978_07590</name>
</gene>
<dbReference type="InterPro" id="IPR012999">
    <property type="entry name" value="Pyr_OxRdtase_I_AS"/>
</dbReference>
<comment type="cofactor">
    <cofactor evidence="12 14">
        <name>FAD</name>
        <dbReference type="ChEBI" id="CHEBI:57692"/>
    </cofactor>
    <text evidence="12 14">Binds 1 FAD per subunit.</text>
</comment>
<evidence type="ECO:0000256" key="14">
    <source>
        <dbReference type="RuleBase" id="RU003692"/>
    </source>
</evidence>
<feature type="binding site" evidence="12">
    <location>
        <position position="52"/>
    </location>
    <ligand>
        <name>FAD</name>
        <dbReference type="ChEBI" id="CHEBI:57692"/>
    </ligand>
</feature>
<feature type="disulfide bond" description="Redox-active" evidence="13">
    <location>
        <begin position="43"/>
        <end position="48"/>
    </location>
</feature>
<evidence type="ECO:0000256" key="13">
    <source>
        <dbReference type="PIRSR" id="PIRSR000350-4"/>
    </source>
</evidence>
<evidence type="ECO:0000256" key="3">
    <source>
        <dbReference type="ARBA" id="ARBA00016961"/>
    </source>
</evidence>
<comment type="similarity">
    <text evidence="1 14">Belongs to the class-I pyridine nucleotide-disulfide oxidoreductase family.</text>
</comment>
<dbReference type="NCBIfam" id="TIGR01350">
    <property type="entry name" value="lipoamide_DH"/>
    <property type="match status" value="1"/>
</dbReference>
<keyword evidence="6 14" id="KW-0560">Oxidoreductase</keyword>
<dbReference type="Pfam" id="PF07992">
    <property type="entry name" value="Pyr_redox_2"/>
    <property type="match status" value="1"/>
</dbReference>
<dbReference type="PRINTS" id="PR00411">
    <property type="entry name" value="PNDRDTASEI"/>
</dbReference>
<dbReference type="PRINTS" id="PR00368">
    <property type="entry name" value="FADPNR"/>
</dbReference>
<comment type="caution">
    <text evidence="17">The sequence shown here is derived from an EMBL/GenBank/DDBJ whole genome shotgun (WGS) entry which is preliminary data.</text>
</comment>
<dbReference type="PANTHER" id="PTHR22912:SF160">
    <property type="entry name" value="DIHYDROLIPOYL DEHYDROGENASE"/>
    <property type="match status" value="1"/>
</dbReference>
<dbReference type="EMBL" id="JAMLDX010000004">
    <property type="protein sequence ID" value="MCP3730290.1"/>
    <property type="molecule type" value="Genomic_DNA"/>
</dbReference>
<dbReference type="InterPro" id="IPR016156">
    <property type="entry name" value="FAD/NAD-linked_Rdtase_dimer_sf"/>
</dbReference>
<dbReference type="FunFam" id="3.30.390.30:FF:000001">
    <property type="entry name" value="Dihydrolipoyl dehydrogenase"/>
    <property type="match status" value="1"/>
</dbReference>
<dbReference type="Gene3D" id="3.30.390.30">
    <property type="match status" value="1"/>
</dbReference>
<dbReference type="InterPro" id="IPR050151">
    <property type="entry name" value="Class-I_Pyr_Nuc-Dis_Oxidored"/>
</dbReference>
<keyword evidence="4 14" id="KW-0285">Flavoprotein</keyword>
<feature type="domain" description="FAD/NAD(P)-binding" evidence="16">
    <location>
        <begin position="6"/>
        <end position="328"/>
    </location>
</feature>
<proteinExistence type="inferred from homology"/>
<dbReference type="InterPro" id="IPR006258">
    <property type="entry name" value="Lipoamide_DH"/>
</dbReference>
<evidence type="ECO:0000259" key="16">
    <source>
        <dbReference type="Pfam" id="PF07992"/>
    </source>
</evidence>
<dbReference type="GO" id="GO:0050660">
    <property type="term" value="F:flavin adenine dinucleotide binding"/>
    <property type="evidence" value="ECO:0007669"/>
    <property type="project" value="InterPro"/>
</dbReference>
<protein>
    <recommendedName>
        <fullName evidence="3 14">Dihydrolipoyl dehydrogenase</fullName>
        <ecNumber evidence="2 14">1.8.1.4</ecNumber>
    </recommendedName>
</protein>
<dbReference type="GO" id="GO:0006103">
    <property type="term" value="P:2-oxoglutarate metabolic process"/>
    <property type="evidence" value="ECO:0007669"/>
    <property type="project" value="TreeGrafter"/>
</dbReference>
<evidence type="ECO:0000256" key="8">
    <source>
        <dbReference type="ARBA" id="ARBA00023157"/>
    </source>
</evidence>
<evidence type="ECO:0000256" key="7">
    <source>
        <dbReference type="ARBA" id="ARBA00023027"/>
    </source>
</evidence>
<dbReference type="AlphaFoldDB" id="A0A9X2HR04"/>
<name>A0A9X2HR04_9SPHN</name>
<accession>A0A9X2HR04</accession>
<dbReference type="EC" id="1.8.1.4" evidence="2 14"/>
<feature type="binding site" evidence="12">
    <location>
        <begin position="181"/>
        <end position="188"/>
    </location>
    <ligand>
        <name>NAD(+)</name>
        <dbReference type="ChEBI" id="CHEBI:57540"/>
    </ligand>
</feature>
<dbReference type="PROSITE" id="PS00076">
    <property type="entry name" value="PYRIDINE_REDOX_1"/>
    <property type="match status" value="1"/>
</dbReference>
<evidence type="ECO:0000259" key="15">
    <source>
        <dbReference type="Pfam" id="PF02852"/>
    </source>
</evidence>
<evidence type="ECO:0000256" key="12">
    <source>
        <dbReference type="PIRSR" id="PIRSR000350-3"/>
    </source>
</evidence>
<dbReference type="SUPFAM" id="SSF51905">
    <property type="entry name" value="FAD/NAD(P)-binding domain"/>
    <property type="match status" value="1"/>
</dbReference>
<evidence type="ECO:0000256" key="10">
    <source>
        <dbReference type="ARBA" id="ARBA00049187"/>
    </source>
</evidence>
<comment type="miscellaneous">
    <text evidence="14">The active site is a redox-active disulfide bond.</text>
</comment>
<keyword evidence="7 12" id="KW-0520">NAD</keyword>